<dbReference type="Proteomes" id="UP000523007">
    <property type="component" value="Unassembled WGS sequence"/>
</dbReference>
<dbReference type="AlphaFoldDB" id="A0A7W7RM39"/>
<evidence type="ECO:0000313" key="2">
    <source>
        <dbReference type="EMBL" id="MBB4934479.1"/>
    </source>
</evidence>
<feature type="domain" description="Serine aminopeptidase S33" evidence="1">
    <location>
        <begin position="49"/>
        <end position="278"/>
    </location>
</feature>
<reference evidence="2 3" key="1">
    <citation type="submission" date="2020-08" db="EMBL/GenBank/DDBJ databases">
        <title>Sequencing the genomes of 1000 actinobacteria strains.</title>
        <authorList>
            <person name="Klenk H.-P."/>
        </authorList>
    </citation>
    <scope>NUCLEOTIDE SEQUENCE [LARGE SCALE GENOMIC DNA]</scope>
    <source>
        <strain evidence="2 3">DSM 102030</strain>
    </source>
</reference>
<protein>
    <recommendedName>
        <fullName evidence="1">Serine aminopeptidase S33 domain-containing protein</fullName>
    </recommendedName>
</protein>
<evidence type="ECO:0000313" key="3">
    <source>
        <dbReference type="Proteomes" id="UP000523007"/>
    </source>
</evidence>
<dbReference type="PANTHER" id="PTHR47751">
    <property type="entry name" value="SUPERFAMILY HYDROLASE, PUTATIVE (AFU_ORTHOLOGUE AFUA_2G16580)-RELATED"/>
    <property type="match status" value="1"/>
</dbReference>
<gene>
    <name evidence="2" type="ORF">F4561_005299</name>
</gene>
<evidence type="ECO:0000259" key="1">
    <source>
        <dbReference type="Pfam" id="PF12146"/>
    </source>
</evidence>
<dbReference type="Gene3D" id="3.40.50.1820">
    <property type="entry name" value="alpha/beta hydrolase"/>
    <property type="match status" value="1"/>
</dbReference>
<dbReference type="InterPro" id="IPR029058">
    <property type="entry name" value="AB_hydrolase_fold"/>
</dbReference>
<dbReference type="Pfam" id="PF12146">
    <property type="entry name" value="Hydrolase_4"/>
    <property type="match status" value="1"/>
</dbReference>
<dbReference type="RefSeq" id="WP_184582578.1">
    <property type="nucleotide sequence ID" value="NZ_JACHJT010000001.1"/>
</dbReference>
<comment type="caution">
    <text evidence="2">The sequence shown here is derived from an EMBL/GenBank/DDBJ whole genome shotgun (WGS) entry which is preliminary data.</text>
</comment>
<accession>A0A7W7RM39</accession>
<dbReference type="Gene3D" id="1.10.10.800">
    <property type="match status" value="1"/>
</dbReference>
<dbReference type="InterPro" id="IPR022742">
    <property type="entry name" value="Hydrolase_4"/>
</dbReference>
<organism evidence="2 3">
    <name type="scientific">Lipingzhangella halophila</name>
    <dbReference type="NCBI Taxonomy" id="1783352"/>
    <lineage>
        <taxon>Bacteria</taxon>
        <taxon>Bacillati</taxon>
        <taxon>Actinomycetota</taxon>
        <taxon>Actinomycetes</taxon>
        <taxon>Streptosporangiales</taxon>
        <taxon>Nocardiopsidaceae</taxon>
        <taxon>Lipingzhangella</taxon>
    </lineage>
</organism>
<dbReference type="EMBL" id="JACHJT010000001">
    <property type="protein sequence ID" value="MBB4934479.1"/>
    <property type="molecule type" value="Genomic_DNA"/>
</dbReference>
<sequence>MSEFHTEALSFTVGASNVAAVLRSPRGGQRVPGVVLTGPFTGVKEQVVATYAELLSAAGLATLVFDHRGFGGSEGEPRQHEDSTGKLADLRTATSVLAAQSAVDPERLGCVGICLGGGYALRHSAFDPRIRASAFVAAAFNDPRVMREGMGEESYRAAMAEFAALDQRHHDTGEVAYVPAVSPDGGEAAMPGREPWEYYGTERSAAGPGWHNRVTRSSIRELLTFDAAMGADFLAPTPALFVHGRRDDFCSPRAAQTVYDRVRSAQKEFCWFDTTNHIDLYDQPAYVEPAAARVASWFTEHL</sequence>
<dbReference type="PANTHER" id="PTHR47751:SF1">
    <property type="entry name" value="SUPERFAMILY HYDROLASE, PUTATIVE (AFU_ORTHOLOGUE AFUA_2G16580)-RELATED"/>
    <property type="match status" value="1"/>
</dbReference>
<keyword evidence="3" id="KW-1185">Reference proteome</keyword>
<dbReference type="InterPro" id="IPR051411">
    <property type="entry name" value="Polyketide_trans_af380"/>
</dbReference>
<proteinExistence type="predicted"/>
<dbReference type="SUPFAM" id="SSF53474">
    <property type="entry name" value="alpha/beta-Hydrolases"/>
    <property type="match status" value="1"/>
</dbReference>
<name>A0A7W7RM39_9ACTN</name>